<dbReference type="Pfam" id="PF25975">
    <property type="entry name" value="CzcB_C"/>
    <property type="match status" value="1"/>
</dbReference>
<evidence type="ECO:0000256" key="1">
    <source>
        <dbReference type="ARBA" id="ARBA00009477"/>
    </source>
</evidence>
<proteinExistence type="inferred from homology"/>
<dbReference type="NCBIfam" id="TIGR01730">
    <property type="entry name" value="RND_mfp"/>
    <property type="match status" value="1"/>
</dbReference>
<gene>
    <name evidence="5" type="primary">mdtE_3</name>
    <name evidence="5" type="ORF">SPACI_044440</name>
</gene>
<dbReference type="PANTHER" id="PTHR30469:SF15">
    <property type="entry name" value="HLYD FAMILY OF SECRETION PROTEINS"/>
    <property type="match status" value="1"/>
</dbReference>
<dbReference type="InterPro" id="IPR006143">
    <property type="entry name" value="RND_pump_MFP"/>
</dbReference>
<evidence type="ECO:0000313" key="6">
    <source>
        <dbReference type="Proteomes" id="UP000216052"/>
    </source>
</evidence>
<organism evidence="5 6">
    <name type="scientific">Sporomusa acidovorans (strain ATCC 49682 / DSM 3132 / Mol)</name>
    <dbReference type="NCBI Taxonomy" id="1123286"/>
    <lineage>
        <taxon>Bacteria</taxon>
        <taxon>Bacillati</taxon>
        <taxon>Bacillota</taxon>
        <taxon>Negativicutes</taxon>
        <taxon>Selenomonadales</taxon>
        <taxon>Sporomusaceae</taxon>
        <taxon>Sporomusa</taxon>
    </lineage>
</organism>
<dbReference type="Pfam" id="PF25954">
    <property type="entry name" value="Beta-barrel_RND_2"/>
    <property type="match status" value="1"/>
</dbReference>
<sequence length="419" mass="44360">MRHFTPNLGKKKKLVIFGGIIILLCAIVAVTRLVHPAGNQGTAARLQTTVDAASVQRADLVKHISLTGQTVPAAQVDIAAKYQGKVVAVNAVLGQQVTPGEVLVVQDTGDAELTIGQNQAAYSQAVADAIASEATVNANYDKAKADYRKALATYQRNKTVYDVGGISLDELELSEQQLADAKASLDSLTNQMSSGVPAAVQSSRAAAQKMQIAVSAAQKQKNDLIITAPRAGVIGYRQAEVGDMVAAGQKLISIFDNSRIYVDCQVPEQDLGALKLGLALGVQIESLGKTFPGKIIYISPAADSQNLVFTARIELDNPGNDVRSGMFSRVAVDAPLRQGVLIVPKEAVQEKDGQSFVFVIGQGNVIEKRIVEIGARSDQNIEILSGLNEGEQIAATNLARLRPNMIVAVRTPGARGDSQ</sequence>
<dbReference type="InterPro" id="IPR058792">
    <property type="entry name" value="Beta-barrel_RND_2"/>
</dbReference>
<evidence type="ECO:0000313" key="5">
    <source>
        <dbReference type="EMBL" id="XFO74334.1"/>
    </source>
</evidence>
<dbReference type="RefSeq" id="WP_093794778.1">
    <property type="nucleotide sequence ID" value="NZ_CP155571.1"/>
</dbReference>
<evidence type="ECO:0000259" key="2">
    <source>
        <dbReference type="Pfam" id="PF25917"/>
    </source>
</evidence>
<evidence type="ECO:0000259" key="4">
    <source>
        <dbReference type="Pfam" id="PF25975"/>
    </source>
</evidence>
<name>A0ABZ3J7G7_SPOA4</name>
<accession>A0ABZ3J7G7</accession>
<feature type="domain" description="Multidrug resistance protein MdtA-like barrel-sandwich hybrid" evidence="2">
    <location>
        <begin position="75"/>
        <end position="252"/>
    </location>
</feature>
<keyword evidence="6" id="KW-1185">Reference proteome</keyword>
<dbReference type="SUPFAM" id="SSF111369">
    <property type="entry name" value="HlyD-like secretion proteins"/>
    <property type="match status" value="1"/>
</dbReference>
<dbReference type="Gene3D" id="2.40.50.100">
    <property type="match status" value="1"/>
</dbReference>
<evidence type="ECO:0000259" key="3">
    <source>
        <dbReference type="Pfam" id="PF25954"/>
    </source>
</evidence>
<feature type="domain" description="CzcB-like C-terminal circularly permuted SH3-like" evidence="4">
    <location>
        <begin position="342"/>
        <end position="397"/>
    </location>
</feature>
<dbReference type="Gene3D" id="2.40.420.20">
    <property type="match status" value="1"/>
</dbReference>
<comment type="similarity">
    <text evidence="1">Belongs to the membrane fusion protein (MFP) (TC 8.A.1) family.</text>
</comment>
<dbReference type="EMBL" id="CP155571">
    <property type="protein sequence ID" value="XFO74334.1"/>
    <property type="molecule type" value="Genomic_DNA"/>
</dbReference>
<dbReference type="Pfam" id="PF25917">
    <property type="entry name" value="BSH_RND"/>
    <property type="match status" value="1"/>
</dbReference>
<reference evidence="5" key="1">
    <citation type="submission" date="2024-05" db="EMBL/GenBank/DDBJ databases">
        <title>Isolation and characterization of Sporomusa carbonis sp. nov., a carboxydotrophic hydrogenogen in the genus of Sporomusa isolated from a charcoal burning pile.</title>
        <authorList>
            <person name="Boeer T."/>
            <person name="Rosenbaum F."/>
            <person name="Eysell L."/>
            <person name="Mueller V."/>
            <person name="Daniel R."/>
            <person name="Poehlein A."/>
        </authorList>
    </citation>
    <scope>NUCLEOTIDE SEQUENCE [LARGE SCALE GENOMIC DNA]</scope>
    <source>
        <strain evidence="5">DSM 3132</strain>
    </source>
</reference>
<feature type="domain" description="CusB-like beta-barrel" evidence="3">
    <location>
        <begin position="260"/>
        <end position="334"/>
    </location>
</feature>
<dbReference type="InterPro" id="IPR058625">
    <property type="entry name" value="MdtA-like_BSH"/>
</dbReference>
<protein>
    <submittedName>
        <fullName evidence="5">Multidrug resistance protein MdtE</fullName>
    </submittedName>
</protein>
<dbReference type="InterPro" id="IPR058649">
    <property type="entry name" value="CzcB_C"/>
</dbReference>
<dbReference type="PANTHER" id="PTHR30469">
    <property type="entry name" value="MULTIDRUG RESISTANCE PROTEIN MDTA"/>
    <property type="match status" value="1"/>
</dbReference>
<dbReference type="Proteomes" id="UP000216052">
    <property type="component" value="Chromosome"/>
</dbReference>
<dbReference type="Gene3D" id="2.40.30.170">
    <property type="match status" value="1"/>
</dbReference>